<dbReference type="InterPro" id="IPR011010">
    <property type="entry name" value="DNA_brk_join_enz"/>
</dbReference>
<dbReference type="PANTHER" id="PTHR30349">
    <property type="entry name" value="PHAGE INTEGRASE-RELATED"/>
    <property type="match status" value="1"/>
</dbReference>
<comment type="similarity">
    <text evidence="1">Belongs to the 'phage' integrase family.</text>
</comment>
<keyword evidence="6" id="KW-1185">Reference proteome</keyword>
<sequence>MRIFSSASTREILQRNKCLIFSVKPPRCSPPPNFEHQGRIPSHQKTGQVYLMASVKKYETAKGYAWRVQYRSPDGRNRNKRGFRTKDEARKWAEKNAASITDGDWVNPAEGKVRVEELGARWLAMQTHLKPSTTELYKQVWNSGVKPQWGGVRAGSILPSQVQEWVAEMTLDDVSGSWVRHCHMVLAQVLDMAVGDRLLKKNPARGVKLPRKGKARKVFLTMPQLEAFAAECGDREDLILLLGTSGLRWGEAIALRPCDLDPLRGRINITRNAAKVGNDVVLGTPKTHEARTVAVAPRVMEMLMERAAGLGKDDLLWTGKRGGWLRAPGHNTWFDGALKRAQRKDLSFPRVTPHGLRHVAAGLLIQAGANPKIVQRQLGHASAAMTLDQYAELWDDGLDEIANVLDGSFSDAVKLQSNDGKRAVEQGV</sequence>
<evidence type="ECO:0000256" key="3">
    <source>
        <dbReference type="ARBA" id="ARBA00023172"/>
    </source>
</evidence>
<evidence type="ECO:0000256" key="2">
    <source>
        <dbReference type="ARBA" id="ARBA00023125"/>
    </source>
</evidence>
<dbReference type="Gene3D" id="1.10.443.10">
    <property type="entry name" value="Intergrase catalytic core"/>
    <property type="match status" value="1"/>
</dbReference>
<dbReference type="InterPro" id="IPR013762">
    <property type="entry name" value="Integrase-like_cat_sf"/>
</dbReference>
<dbReference type="SUPFAM" id="SSF56349">
    <property type="entry name" value="DNA breaking-rejoining enzymes"/>
    <property type="match status" value="1"/>
</dbReference>
<keyword evidence="3" id="KW-0233">DNA recombination</keyword>
<protein>
    <submittedName>
        <fullName evidence="5">Phage integrase family protein</fullName>
    </submittedName>
</protein>
<dbReference type="InterPro" id="IPR002104">
    <property type="entry name" value="Integrase_catalytic"/>
</dbReference>
<dbReference type="Gene3D" id="1.10.150.130">
    <property type="match status" value="1"/>
</dbReference>
<evidence type="ECO:0000313" key="6">
    <source>
        <dbReference type="Proteomes" id="UP000070339"/>
    </source>
</evidence>
<dbReference type="CDD" id="cd01189">
    <property type="entry name" value="INT_ICEBs1_C_like"/>
    <property type="match status" value="1"/>
</dbReference>
<accession>A0ABR5VAM1</accession>
<dbReference type="PANTHER" id="PTHR30349:SF64">
    <property type="entry name" value="PROPHAGE INTEGRASE INTD-RELATED"/>
    <property type="match status" value="1"/>
</dbReference>
<evidence type="ECO:0000259" key="4">
    <source>
        <dbReference type="PROSITE" id="PS51898"/>
    </source>
</evidence>
<proteinExistence type="inferred from homology"/>
<gene>
    <name evidence="5" type="ORF">WM41_0851</name>
</gene>
<comment type="caution">
    <text evidence="5">The sequence shown here is derived from an EMBL/GenBank/DDBJ whole genome shotgun (WGS) entry which is preliminary data.</text>
</comment>
<dbReference type="Proteomes" id="UP000070339">
    <property type="component" value="Unassembled WGS sequence"/>
</dbReference>
<evidence type="ECO:0000256" key="1">
    <source>
        <dbReference type="ARBA" id="ARBA00008857"/>
    </source>
</evidence>
<evidence type="ECO:0000313" key="5">
    <source>
        <dbReference type="EMBL" id="KXU18581.1"/>
    </source>
</evidence>
<dbReference type="Pfam" id="PF00589">
    <property type="entry name" value="Phage_integrase"/>
    <property type="match status" value="1"/>
</dbReference>
<reference evidence="5 6" key="1">
    <citation type="journal article" date="2016" name="Int. J. Syst. Evol. Microbiol.">
        <title>Resolving the Complexity of Human Skin Metagenomes Using Single-Molecule Sequencing.</title>
        <authorList>
            <consortium name="NISC Comparative Sequencing Program"/>
            <person name="Tsai Y.C."/>
            <person name="Conlan S."/>
            <person name="Deming C."/>
            <person name="Segre J.A."/>
            <person name="Kong H.H."/>
            <person name="Korlach J."/>
            <person name="Oh J."/>
        </authorList>
    </citation>
    <scope>NUCLEOTIDE SEQUENCE [LARGE SCALE GENOMIC DNA]</scope>
    <source>
        <strain evidence="5 6">1B08</strain>
    </source>
</reference>
<name>A0ABR5VAM1_9CORY</name>
<dbReference type="InterPro" id="IPR010998">
    <property type="entry name" value="Integrase_recombinase_N"/>
</dbReference>
<dbReference type="InterPro" id="IPR050090">
    <property type="entry name" value="Tyrosine_recombinase_XerCD"/>
</dbReference>
<dbReference type="EMBL" id="LTEB01000022">
    <property type="protein sequence ID" value="KXU18581.1"/>
    <property type="molecule type" value="Genomic_DNA"/>
</dbReference>
<feature type="domain" description="Tyr recombinase" evidence="4">
    <location>
        <begin position="215"/>
        <end position="403"/>
    </location>
</feature>
<keyword evidence="2" id="KW-0238">DNA-binding</keyword>
<organism evidence="5 6">
    <name type="scientific">Corynebacterium simulans</name>
    <dbReference type="NCBI Taxonomy" id="146827"/>
    <lineage>
        <taxon>Bacteria</taxon>
        <taxon>Bacillati</taxon>
        <taxon>Actinomycetota</taxon>
        <taxon>Actinomycetes</taxon>
        <taxon>Mycobacteriales</taxon>
        <taxon>Corynebacteriaceae</taxon>
        <taxon>Corynebacterium</taxon>
    </lineage>
</organism>
<dbReference type="PROSITE" id="PS51898">
    <property type="entry name" value="TYR_RECOMBINASE"/>
    <property type="match status" value="1"/>
</dbReference>